<evidence type="ECO:0000313" key="3">
    <source>
        <dbReference type="Proteomes" id="UP000006798"/>
    </source>
</evidence>
<name>G0ER12_CUPNN</name>
<dbReference type="EMBL" id="CP002877">
    <property type="protein sequence ID" value="AEI76530.1"/>
    <property type="molecule type" value="Genomic_DNA"/>
</dbReference>
<protein>
    <submittedName>
        <fullName evidence="2">Uncharacterized protein</fullName>
    </submittedName>
</protein>
<dbReference type="AlphaFoldDB" id="G0ER12"/>
<dbReference type="GeneID" id="92902392"/>
<keyword evidence="1" id="KW-0732">Signal</keyword>
<dbReference type="Proteomes" id="UP000006798">
    <property type="component" value="Chromosome 1"/>
</dbReference>
<reference evidence="2 3" key="1">
    <citation type="journal article" date="2011" name="J. Bacteriol.">
        <title>Complete genome sequence of the type strain Cupriavidus necator N-1.</title>
        <authorList>
            <person name="Poehlein A."/>
            <person name="Kusian B."/>
            <person name="Friedrich B."/>
            <person name="Daniel R."/>
            <person name="Bowien B."/>
        </authorList>
    </citation>
    <scope>NUCLEOTIDE SEQUENCE [LARGE SCALE GENOMIC DNA]</scope>
    <source>
        <strain evidence="3">ATCC 43291 / DSM 13513 / CCUG 52238 / LMG 8453 / N-1</strain>
    </source>
</reference>
<feature type="chain" id="PRO_5003398275" evidence="1">
    <location>
        <begin position="26"/>
        <end position="44"/>
    </location>
</feature>
<dbReference type="RefSeq" id="WP_013956183.1">
    <property type="nucleotide sequence ID" value="NC_015726.1"/>
</dbReference>
<dbReference type="HOGENOM" id="CLU_3215155_0_0_4"/>
<organism evidence="2 3">
    <name type="scientific">Cupriavidus necator (strain ATCC 43291 / DSM 13513 / CCUG 52238 / LMG 8453 / N-1)</name>
    <name type="common">Ralstonia eutropha</name>
    <dbReference type="NCBI Taxonomy" id="1042878"/>
    <lineage>
        <taxon>Bacteria</taxon>
        <taxon>Pseudomonadati</taxon>
        <taxon>Pseudomonadota</taxon>
        <taxon>Betaproteobacteria</taxon>
        <taxon>Burkholderiales</taxon>
        <taxon>Burkholderiaceae</taxon>
        <taxon>Cupriavidus</taxon>
    </lineage>
</organism>
<gene>
    <name evidence="2" type="ordered locus">CNE_1c11750</name>
</gene>
<accession>G0ER12</accession>
<proteinExistence type="predicted"/>
<feature type="signal peptide" evidence="1">
    <location>
        <begin position="1"/>
        <end position="25"/>
    </location>
</feature>
<sequence>MNKPKQIKGWIFYLTLVAAAFAVHACAVESDLRADPTTATARQV</sequence>
<evidence type="ECO:0000313" key="2">
    <source>
        <dbReference type="EMBL" id="AEI76530.1"/>
    </source>
</evidence>
<dbReference type="KEGG" id="cnc:CNE_1c11750"/>
<evidence type="ECO:0000256" key="1">
    <source>
        <dbReference type="SAM" id="SignalP"/>
    </source>
</evidence>